<keyword evidence="2" id="KW-1133">Transmembrane helix</keyword>
<feature type="region of interest" description="Disordered" evidence="1">
    <location>
        <begin position="476"/>
        <end position="506"/>
    </location>
</feature>
<organism evidence="4 5">
    <name type="scientific">Helobdella robusta</name>
    <name type="common">Californian leech</name>
    <dbReference type="NCBI Taxonomy" id="6412"/>
    <lineage>
        <taxon>Eukaryota</taxon>
        <taxon>Metazoa</taxon>
        <taxon>Spiralia</taxon>
        <taxon>Lophotrochozoa</taxon>
        <taxon>Annelida</taxon>
        <taxon>Clitellata</taxon>
        <taxon>Hirudinea</taxon>
        <taxon>Rhynchobdellida</taxon>
        <taxon>Glossiphoniidae</taxon>
        <taxon>Helobdella</taxon>
    </lineage>
</organism>
<gene>
    <name evidence="4" type="primary">20201783</name>
    <name evidence="3" type="ORF">HELRODRAFT_167053</name>
</gene>
<feature type="compositionally biased region" description="Basic and acidic residues" evidence="1">
    <location>
        <begin position="479"/>
        <end position="506"/>
    </location>
</feature>
<name>T1EYY3_HELRO</name>
<dbReference type="CTD" id="20201783"/>
<dbReference type="HOGENOM" id="CLU_388451_0_0_1"/>
<evidence type="ECO:0000313" key="4">
    <source>
        <dbReference type="EnsemblMetazoa" id="HelroP167053"/>
    </source>
</evidence>
<keyword evidence="2" id="KW-0472">Membrane</keyword>
<evidence type="ECO:0000256" key="2">
    <source>
        <dbReference type="SAM" id="Phobius"/>
    </source>
</evidence>
<dbReference type="RefSeq" id="XP_009010820.1">
    <property type="nucleotide sequence ID" value="XM_009012572.1"/>
</dbReference>
<feature type="transmembrane region" description="Helical" evidence="2">
    <location>
        <begin position="331"/>
        <end position="357"/>
    </location>
</feature>
<keyword evidence="5" id="KW-1185">Reference proteome</keyword>
<sequence length="711" mass="79271">MTQFRNTLKDRAEILRSQNLSVKSNPFEVWRYFFSTEISASKKTLIESPELKLTEKSVLKNATDDRKKETSMGRAFNNNHISSSRYNYNNNISAVYINSSTNVDINDTTAATITAAATTAAATITAAATTITAAATTATTTAANTKKQINTDNVNDTSTNGSHQPYHNQQQNLQRWSLNQVQRKQNVAKFALLMTQTALTHRKQLQQHPFLGVLRCTIQLTTTAASIVNDYSLSFKIHHDYRTEMSIINSTEYVKVLAIFEDGLMTSCKEVLKETFKGIDRNYRLSQGSVKIESVLSVFGNDTSLVEDKTAWENSLSSTLPGLFINGTFDYLAVGVSCGILFAVGIILFIILLCLYLHRKKLKDQKDIPKSECEIYVRSITGPHDQKSSKRLWMHNNSTGLYRSTEDVCGDVSTAAANGAVTGKSIALERIDEGGPHAPTSDSDSDYDGDQSDPVPLHRRQKDDVIVNLTAQSLNGKMANERSNKKWNQPERASHARDNPAFEPNHDDSLDNIRSYRPHILSQQITECTESTTALEDVSVALSSNHKQQAPRVNLVKPYNRDNDVEDNRNYYSQFRKPTDNSSQHVEAPAHINHTTKQSQQRPTNPTQVLNTLTLRNEMDMYRKDLYKPVDFGGPCIPGSNTSLQNNSSIGSRLSHAEPSAPDIDLKQVSPLDELFSNNKEQSFKSTLTAKARKLLGKNSNDILYRTNGNA</sequence>
<feature type="region of interest" description="Disordered" evidence="1">
    <location>
        <begin position="426"/>
        <end position="459"/>
    </location>
</feature>
<dbReference type="GeneID" id="20201783"/>
<dbReference type="AlphaFoldDB" id="T1EYY3"/>
<reference evidence="4" key="3">
    <citation type="submission" date="2015-06" db="UniProtKB">
        <authorList>
            <consortium name="EnsemblMetazoa"/>
        </authorList>
    </citation>
    <scope>IDENTIFICATION</scope>
</reference>
<keyword evidence="2" id="KW-0812">Transmembrane</keyword>
<protein>
    <submittedName>
        <fullName evidence="3 4">Uncharacterized protein</fullName>
    </submittedName>
</protein>
<dbReference type="InParanoid" id="T1EYY3"/>
<dbReference type="EnsemblMetazoa" id="HelroT167053">
    <property type="protein sequence ID" value="HelroP167053"/>
    <property type="gene ID" value="HelroG167053"/>
</dbReference>
<dbReference type="Proteomes" id="UP000015101">
    <property type="component" value="Unassembled WGS sequence"/>
</dbReference>
<evidence type="ECO:0000256" key="1">
    <source>
        <dbReference type="SAM" id="MobiDB-lite"/>
    </source>
</evidence>
<evidence type="ECO:0000313" key="5">
    <source>
        <dbReference type="Proteomes" id="UP000015101"/>
    </source>
</evidence>
<dbReference type="KEGG" id="hro:HELRODRAFT_167053"/>
<reference evidence="5" key="1">
    <citation type="submission" date="2012-12" db="EMBL/GenBank/DDBJ databases">
        <authorList>
            <person name="Hellsten U."/>
            <person name="Grimwood J."/>
            <person name="Chapman J.A."/>
            <person name="Shapiro H."/>
            <person name="Aerts A."/>
            <person name="Otillar R.P."/>
            <person name="Terry A.Y."/>
            <person name="Boore J.L."/>
            <person name="Simakov O."/>
            <person name="Marletaz F."/>
            <person name="Cho S.-J."/>
            <person name="Edsinger-Gonzales E."/>
            <person name="Havlak P."/>
            <person name="Kuo D.-H."/>
            <person name="Larsson T."/>
            <person name="Lv J."/>
            <person name="Arendt D."/>
            <person name="Savage R."/>
            <person name="Osoegawa K."/>
            <person name="de Jong P."/>
            <person name="Lindberg D.R."/>
            <person name="Seaver E.C."/>
            <person name="Weisblat D.A."/>
            <person name="Putnam N.H."/>
            <person name="Grigoriev I.V."/>
            <person name="Rokhsar D.S."/>
        </authorList>
    </citation>
    <scope>NUCLEOTIDE SEQUENCE</scope>
</reference>
<accession>T1EYY3</accession>
<dbReference type="EMBL" id="AMQM01002643">
    <property type="status" value="NOT_ANNOTATED_CDS"/>
    <property type="molecule type" value="Genomic_DNA"/>
</dbReference>
<reference evidence="3 5" key="2">
    <citation type="journal article" date="2013" name="Nature">
        <title>Insights into bilaterian evolution from three spiralian genomes.</title>
        <authorList>
            <person name="Simakov O."/>
            <person name="Marletaz F."/>
            <person name="Cho S.J."/>
            <person name="Edsinger-Gonzales E."/>
            <person name="Havlak P."/>
            <person name="Hellsten U."/>
            <person name="Kuo D.H."/>
            <person name="Larsson T."/>
            <person name="Lv J."/>
            <person name="Arendt D."/>
            <person name="Savage R."/>
            <person name="Osoegawa K."/>
            <person name="de Jong P."/>
            <person name="Grimwood J."/>
            <person name="Chapman J.A."/>
            <person name="Shapiro H."/>
            <person name="Aerts A."/>
            <person name="Otillar R.P."/>
            <person name="Terry A.Y."/>
            <person name="Boore J.L."/>
            <person name="Grigoriev I.V."/>
            <person name="Lindberg D.R."/>
            <person name="Seaver E.C."/>
            <person name="Weisblat D.A."/>
            <person name="Putnam N.H."/>
            <person name="Rokhsar D.S."/>
        </authorList>
    </citation>
    <scope>NUCLEOTIDE SEQUENCE</scope>
</reference>
<dbReference type="EMBL" id="KB095858">
    <property type="protein sequence ID" value="ESO10551.1"/>
    <property type="molecule type" value="Genomic_DNA"/>
</dbReference>
<proteinExistence type="predicted"/>
<evidence type="ECO:0000313" key="3">
    <source>
        <dbReference type="EMBL" id="ESO10551.1"/>
    </source>
</evidence>